<dbReference type="InterPro" id="IPR010262">
    <property type="entry name" value="Arylsulfotransferase_bact"/>
</dbReference>
<dbReference type="SUPFAM" id="SSF63829">
    <property type="entry name" value="Calcium-dependent phosphotriesterase"/>
    <property type="match status" value="1"/>
</dbReference>
<dbReference type="Gene3D" id="2.60.40.10">
    <property type="entry name" value="Immunoglobulins"/>
    <property type="match status" value="1"/>
</dbReference>
<dbReference type="InterPro" id="IPR036116">
    <property type="entry name" value="FN3_sf"/>
</dbReference>
<protein>
    <recommendedName>
        <fullName evidence="2">Fibronectin type-III domain-containing protein</fullName>
    </recommendedName>
</protein>
<dbReference type="EMBL" id="AQHW01000012">
    <property type="protein sequence ID" value="KKB57589.1"/>
    <property type="molecule type" value="Genomic_DNA"/>
</dbReference>
<dbReference type="SUPFAM" id="SSF49265">
    <property type="entry name" value="Fibronectin type III"/>
    <property type="match status" value="1"/>
</dbReference>
<dbReference type="RefSeq" id="WP_052735497.1">
    <property type="nucleotide sequence ID" value="NZ_KE386765.1"/>
</dbReference>
<dbReference type="STRING" id="1203610.HMPREF1536_01903"/>
<organism evidence="3 4">
    <name type="scientific">Parabacteroides gordonii MS-1 = DSM 23371</name>
    <dbReference type="NCBI Taxonomy" id="1203610"/>
    <lineage>
        <taxon>Bacteria</taxon>
        <taxon>Pseudomonadati</taxon>
        <taxon>Bacteroidota</taxon>
        <taxon>Bacteroidia</taxon>
        <taxon>Bacteroidales</taxon>
        <taxon>Tannerellaceae</taxon>
        <taxon>Parabacteroides</taxon>
    </lineage>
</organism>
<dbReference type="AlphaFoldDB" id="A0A0F5JIR2"/>
<comment type="caution">
    <text evidence="3">The sequence shown here is derived from an EMBL/GenBank/DDBJ whole genome shotgun (WGS) entry which is preliminary data.</text>
</comment>
<dbReference type="PANTHER" id="PTHR35340">
    <property type="entry name" value="PQQ ENZYME REPEAT PROTEIN-RELATED"/>
    <property type="match status" value="1"/>
</dbReference>
<dbReference type="PATRIC" id="fig|1203610.3.peg.1954"/>
<evidence type="ECO:0000313" key="4">
    <source>
        <dbReference type="Proteomes" id="UP000033035"/>
    </source>
</evidence>
<feature type="chain" id="PRO_5002489442" description="Fibronectin type-III domain-containing protein" evidence="1">
    <location>
        <begin position="20"/>
        <end position="469"/>
    </location>
</feature>
<dbReference type="GO" id="GO:0004062">
    <property type="term" value="F:aryl sulfotransferase activity"/>
    <property type="evidence" value="ECO:0007669"/>
    <property type="project" value="InterPro"/>
</dbReference>
<gene>
    <name evidence="3" type="ORF">HMPREF1536_01903</name>
</gene>
<evidence type="ECO:0000313" key="3">
    <source>
        <dbReference type="EMBL" id="KKB57589.1"/>
    </source>
</evidence>
<evidence type="ECO:0000259" key="2">
    <source>
        <dbReference type="PROSITE" id="PS50853"/>
    </source>
</evidence>
<dbReference type="PROSITE" id="PS51257">
    <property type="entry name" value="PROKAR_LIPOPROTEIN"/>
    <property type="match status" value="1"/>
</dbReference>
<keyword evidence="1" id="KW-0732">Signal</keyword>
<dbReference type="HOGENOM" id="CLU_584868_0_0_10"/>
<dbReference type="InterPro" id="IPR003961">
    <property type="entry name" value="FN3_dom"/>
</dbReference>
<name>A0A0F5JIR2_9BACT</name>
<accession>A0A0F5JIR2</accession>
<proteinExistence type="predicted"/>
<sequence>MKLMKYLCMMLLLAFVACNNDSEGEVPPTELIRAIQVAPKSDNVLRMEVNIEFKQAVDYQIEYWKSDDEASKKMTALAGADGSSTCTLVLLEPETEYTFKVKASTGAVSTVSEGYTFTTSSLPSGVPVYSMPIDKMEEDLPGYILLMKTDKPGHITIVDTKGNIVWYQNMEKAVRVANFDEKTNTISCIIGAYAEKDYTGNEIVVMDLTGKRLLDKVFDKFYAHHDIRRMPDGNLILVNYTPKTFDLTERGGSKEETVWGDGYTIFDMEGNKLEEWDCFGELHPADDPNIMEMVPVTSVLENPIWYKDDWLHANSVNFDSEGNIYMSFNWRSELWKIERKTGKVLYRVGKDGNVDMPAAGYANGMHSVDPLEPNEVLVFDNGIYNHLSRALIYSVDEKDRKAEVTMEVTLPEYSSPYMSNVQILNDNLLMFGSTQTSTVVFTDKKGTILRTILGLHQSYRSVYIPEIVY</sequence>
<dbReference type="CDD" id="cd00063">
    <property type="entry name" value="FN3"/>
    <property type="match status" value="1"/>
</dbReference>
<feature type="domain" description="Fibronectin type-III" evidence="2">
    <location>
        <begin position="27"/>
        <end position="122"/>
    </location>
</feature>
<feature type="signal peptide" evidence="1">
    <location>
        <begin position="1"/>
        <end position="19"/>
    </location>
</feature>
<evidence type="ECO:0000256" key="1">
    <source>
        <dbReference type="SAM" id="SignalP"/>
    </source>
</evidence>
<dbReference type="InterPro" id="IPR053143">
    <property type="entry name" value="Arylsulfate_ST"/>
</dbReference>
<dbReference type="PANTHER" id="PTHR35340:SF5">
    <property type="entry name" value="ASST-DOMAIN-CONTAINING PROTEIN"/>
    <property type="match status" value="1"/>
</dbReference>
<dbReference type="Pfam" id="PF05935">
    <property type="entry name" value="Arylsulfotrans"/>
    <property type="match status" value="1"/>
</dbReference>
<dbReference type="Proteomes" id="UP000033035">
    <property type="component" value="Unassembled WGS sequence"/>
</dbReference>
<reference evidence="3 4" key="1">
    <citation type="submission" date="2013-04" db="EMBL/GenBank/DDBJ databases">
        <title>The Genome Sequence of Parabacteroides gordonii DSM 23371.</title>
        <authorList>
            <consortium name="The Broad Institute Genomics Platform"/>
            <person name="Earl A."/>
            <person name="Ward D."/>
            <person name="Feldgarden M."/>
            <person name="Gevers D."/>
            <person name="Martens E."/>
            <person name="Sakamoto M."/>
            <person name="Benno Y."/>
            <person name="Suzuki N."/>
            <person name="Matsunaga N."/>
            <person name="Koshihara K."/>
            <person name="Seki M."/>
            <person name="Komiya H."/>
            <person name="Walker B."/>
            <person name="Young S."/>
            <person name="Zeng Q."/>
            <person name="Gargeya S."/>
            <person name="Fitzgerald M."/>
            <person name="Haas B."/>
            <person name="Abouelleil A."/>
            <person name="Allen A.W."/>
            <person name="Alvarado L."/>
            <person name="Arachchi H.M."/>
            <person name="Berlin A.M."/>
            <person name="Chapman S.B."/>
            <person name="Gainer-Dewar J."/>
            <person name="Goldberg J."/>
            <person name="Griggs A."/>
            <person name="Gujja S."/>
            <person name="Hansen M."/>
            <person name="Howarth C."/>
            <person name="Imamovic A."/>
            <person name="Ireland A."/>
            <person name="Larimer J."/>
            <person name="McCowan C."/>
            <person name="Murphy C."/>
            <person name="Pearson M."/>
            <person name="Poon T.W."/>
            <person name="Priest M."/>
            <person name="Roberts A."/>
            <person name="Saif S."/>
            <person name="Shea T."/>
            <person name="Sisk P."/>
            <person name="Sykes S."/>
            <person name="Wortman J."/>
            <person name="Nusbaum C."/>
            <person name="Birren B."/>
        </authorList>
    </citation>
    <scope>NUCLEOTIDE SEQUENCE [LARGE SCALE GENOMIC DNA]</scope>
    <source>
        <strain evidence="3 4">MS-1</strain>
    </source>
</reference>
<dbReference type="InterPro" id="IPR013783">
    <property type="entry name" value="Ig-like_fold"/>
</dbReference>
<keyword evidence="4" id="KW-1185">Reference proteome</keyword>
<dbReference type="PROSITE" id="PS50853">
    <property type="entry name" value="FN3"/>
    <property type="match status" value="1"/>
</dbReference>